<sequence>RPLPALHLMLEGEPDKGSAPPGAGYFGASEDGDSAVLDAEAQVEMETVRSRRLGPLTVTMADFLWDNVDRFTAAHPARGAPARELRVLPFNTATPSCRPQAASALSAASQWIQTVMDAETAAEYITAEELDDEDRGPSEELEDEPPAARVAELEVLPAPAAEDPFAESQVTDPLHQILAAQMEQTRMLMDRLAPSRPSDAVAAALGSGQGSGSGESSGVRGCMARDAFVRQVQDLERVAEVAKGNALRELGLERAEPNLMKLYVERRLPLSSFAEPPPAMWLNTRRSGVKPFSALAHPSWIAGNIAYLRDLDFLETRMNNLSKEKAGKTEEATDPEAAANPKGKFRRRPKAKALADGNA</sequence>
<dbReference type="Proteomes" id="UP000649617">
    <property type="component" value="Unassembled WGS sequence"/>
</dbReference>
<evidence type="ECO:0000256" key="1">
    <source>
        <dbReference type="SAM" id="MobiDB-lite"/>
    </source>
</evidence>
<comment type="caution">
    <text evidence="2">The sequence shown here is derived from an EMBL/GenBank/DDBJ whole genome shotgun (WGS) entry which is preliminary data.</text>
</comment>
<feature type="region of interest" description="Disordered" evidence="1">
    <location>
        <begin position="323"/>
        <end position="359"/>
    </location>
</feature>
<gene>
    <name evidence="2" type="primary">Senp8</name>
    <name evidence="2" type="ORF">SPIL2461_LOCUS10983</name>
</gene>
<evidence type="ECO:0000313" key="2">
    <source>
        <dbReference type="EMBL" id="CAE7449160.1"/>
    </source>
</evidence>
<protein>
    <submittedName>
        <fullName evidence="2">Senp8 protein</fullName>
    </submittedName>
</protein>
<name>A0A812RPT3_SYMPI</name>
<proteinExistence type="predicted"/>
<reference evidence="2" key="1">
    <citation type="submission" date="2021-02" db="EMBL/GenBank/DDBJ databases">
        <authorList>
            <person name="Dougan E. K."/>
            <person name="Rhodes N."/>
            <person name="Thang M."/>
            <person name="Chan C."/>
        </authorList>
    </citation>
    <scope>NUCLEOTIDE SEQUENCE</scope>
</reference>
<dbReference type="AlphaFoldDB" id="A0A812RPT3"/>
<accession>A0A812RPT3</accession>
<evidence type="ECO:0000313" key="3">
    <source>
        <dbReference type="Proteomes" id="UP000649617"/>
    </source>
</evidence>
<feature type="non-terminal residue" evidence="2">
    <location>
        <position position="1"/>
    </location>
</feature>
<keyword evidence="3" id="KW-1185">Reference proteome</keyword>
<organism evidence="2 3">
    <name type="scientific">Symbiodinium pilosum</name>
    <name type="common">Dinoflagellate</name>
    <dbReference type="NCBI Taxonomy" id="2952"/>
    <lineage>
        <taxon>Eukaryota</taxon>
        <taxon>Sar</taxon>
        <taxon>Alveolata</taxon>
        <taxon>Dinophyceae</taxon>
        <taxon>Suessiales</taxon>
        <taxon>Symbiodiniaceae</taxon>
        <taxon>Symbiodinium</taxon>
    </lineage>
</organism>
<dbReference type="EMBL" id="CAJNIZ010021171">
    <property type="protein sequence ID" value="CAE7449160.1"/>
    <property type="molecule type" value="Genomic_DNA"/>
</dbReference>